<dbReference type="PROSITE" id="PS50935">
    <property type="entry name" value="SSB"/>
    <property type="match status" value="1"/>
</dbReference>
<dbReference type="InterPro" id="IPR012340">
    <property type="entry name" value="NA-bd_OB-fold"/>
</dbReference>
<sequence>MTSFNSTGKCVAEHVSKGHMNMVTGRIHHSRWTGAEGQTRYGCEIIADKVDLLAKAKEIGVAMAGCRNRDLMLSKASLARSSGAFFHARVWPLTLSLLRRGGAEIL</sequence>
<dbReference type="RefSeq" id="WP_200984277.1">
    <property type="nucleotide sequence ID" value="NZ_CP064654.1"/>
</dbReference>
<dbReference type="GO" id="GO:0003697">
    <property type="term" value="F:single-stranded DNA binding"/>
    <property type="evidence" value="ECO:0007669"/>
    <property type="project" value="InterPro"/>
</dbReference>
<dbReference type="KEGG" id="qso:IRL76_10040"/>
<name>A0A7S8F7F2_9SPHN</name>
<evidence type="ECO:0000313" key="3">
    <source>
        <dbReference type="EMBL" id="QPD00493.1"/>
    </source>
</evidence>
<organism evidence="3 4">
    <name type="scientific">Qipengyuania soli</name>
    <dbReference type="NCBI Taxonomy" id="2782568"/>
    <lineage>
        <taxon>Bacteria</taxon>
        <taxon>Pseudomonadati</taxon>
        <taxon>Pseudomonadota</taxon>
        <taxon>Alphaproteobacteria</taxon>
        <taxon>Sphingomonadales</taxon>
        <taxon>Erythrobacteraceae</taxon>
        <taxon>Qipengyuania</taxon>
    </lineage>
</organism>
<protein>
    <submittedName>
        <fullName evidence="3">Single-stranded DNA-binding protein</fullName>
    </submittedName>
</protein>
<gene>
    <name evidence="3" type="ORF">IRL76_10040</name>
</gene>
<dbReference type="InterPro" id="IPR000424">
    <property type="entry name" value="Primosome_PriB/ssb"/>
</dbReference>
<dbReference type="EMBL" id="CP064654">
    <property type="protein sequence ID" value="QPD00493.1"/>
    <property type="molecule type" value="Genomic_DNA"/>
</dbReference>
<evidence type="ECO:0000256" key="1">
    <source>
        <dbReference type="ARBA" id="ARBA00023125"/>
    </source>
</evidence>
<reference evidence="3 4" key="1">
    <citation type="submission" date="2020-11" db="EMBL/GenBank/DDBJ databases">
        <title>The genome sequence of Erythrobacter sp. 6D36.</title>
        <authorList>
            <person name="Liu Y."/>
        </authorList>
    </citation>
    <scope>NUCLEOTIDE SEQUENCE [LARGE SCALE GENOMIC DNA]</scope>
    <source>
        <strain evidence="3 4">6D36</strain>
    </source>
</reference>
<dbReference type="AlphaFoldDB" id="A0A7S8F7F2"/>
<dbReference type="Proteomes" id="UP000594459">
    <property type="component" value="Chromosome"/>
</dbReference>
<accession>A0A7S8F7F2</accession>
<evidence type="ECO:0000256" key="2">
    <source>
        <dbReference type="PROSITE-ProRule" id="PRU00252"/>
    </source>
</evidence>
<proteinExistence type="predicted"/>
<keyword evidence="4" id="KW-1185">Reference proteome</keyword>
<evidence type="ECO:0000313" key="4">
    <source>
        <dbReference type="Proteomes" id="UP000594459"/>
    </source>
</evidence>
<keyword evidence="1 2" id="KW-0238">DNA-binding</keyword>
<dbReference type="Pfam" id="PF00436">
    <property type="entry name" value="SSB"/>
    <property type="match status" value="1"/>
</dbReference>
<dbReference type="Gene3D" id="2.40.50.140">
    <property type="entry name" value="Nucleic acid-binding proteins"/>
    <property type="match status" value="1"/>
</dbReference>
<dbReference type="SUPFAM" id="SSF50249">
    <property type="entry name" value="Nucleic acid-binding proteins"/>
    <property type="match status" value="1"/>
</dbReference>